<evidence type="ECO:0000256" key="8">
    <source>
        <dbReference type="ARBA" id="ARBA00023002"/>
    </source>
</evidence>
<dbReference type="FunFam" id="3.30.70.2740:FF:000003">
    <property type="entry name" value="Oxidoreductase, FAD-binding, putative"/>
    <property type="match status" value="1"/>
</dbReference>
<dbReference type="InterPro" id="IPR006094">
    <property type="entry name" value="Oxid_FAD_bind_N"/>
</dbReference>
<dbReference type="PROSITE" id="PS51387">
    <property type="entry name" value="FAD_PCMH"/>
    <property type="match status" value="1"/>
</dbReference>
<keyword evidence="6" id="KW-0479">Metal-binding</keyword>
<keyword evidence="8" id="KW-0560">Oxidoreductase</keyword>
<dbReference type="GO" id="GO:0004458">
    <property type="term" value="F:D-lactate dehydrogenase (cytochrome) activity"/>
    <property type="evidence" value="ECO:0007669"/>
    <property type="project" value="TreeGrafter"/>
</dbReference>
<organism evidence="12">
    <name type="scientific">Cyprideis torosa</name>
    <dbReference type="NCBI Taxonomy" id="163714"/>
    <lineage>
        <taxon>Eukaryota</taxon>
        <taxon>Metazoa</taxon>
        <taxon>Ecdysozoa</taxon>
        <taxon>Arthropoda</taxon>
        <taxon>Crustacea</taxon>
        <taxon>Oligostraca</taxon>
        <taxon>Ostracoda</taxon>
        <taxon>Podocopa</taxon>
        <taxon>Podocopida</taxon>
        <taxon>Cytherocopina</taxon>
        <taxon>Cytheroidea</taxon>
        <taxon>Cytherideidae</taxon>
        <taxon>Cyprideis</taxon>
    </lineage>
</organism>
<evidence type="ECO:0000256" key="5">
    <source>
        <dbReference type="ARBA" id="ARBA00022630"/>
    </source>
</evidence>
<dbReference type="GO" id="GO:1903457">
    <property type="term" value="P:lactate catabolic process"/>
    <property type="evidence" value="ECO:0007669"/>
    <property type="project" value="TreeGrafter"/>
</dbReference>
<evidence type="ECO:0000256" key="1">
    <source>
        <dbReference type="ARBA" id="ARBA00001974"/>
    </source>
</evidence>
<dbReference type="InterPro" id="IPR016171">
    <property type="entry name" value="Vanillyl_alc_oxidase_C-sub2"/>
</dbReference>
<keyword evidence="7" id="KW-0274">FAD</keyword>
<keyword evidence="10" id="KW-0411">Iron-sulfur</keyword>
<keyword evidence="4" id="KW-0004">4Fe-4S</keyword>
<evidence type="ECO:0000256" key="9">
    <source>
        <dbReference type="ARBA" id="ARBA00023004"/>
    </source>
</evidence>
<evidence type="ECO:0000256" key="6">
    <source>
        <dbReference type="ARBA" id="ARBA00022723"/>
    </source>
</evidence>
<dbReference type="InterPro" id="IPR016166">
    <property type="entry name" value="FAD-bd_PCMH"/>
</dbReference>
<dbReference type="GO" id="GO:0005777">
    <property type="term" value="C:peroxisome"/>
    <property type="evidence" value="ECO:0007669"/>
    <property type="project" value="UniProtKB-SubCell"/>
</dbReference>
<dbReference type="InterPro" id="IPR017896">
    <property type="entry name" value="4Fe4S_Fe-S-bd"/>
</dbReference>
<dbReference type="InterPro" id="IPR036318">
    <property type="entry name" value="FAD-bd_PCMH-like_sf"/>
</dbReference>
<dbReference type="InterPro" id="IPR016169">
    <property type="entry name" value="FAD-bd_PCMH_sub2"/>
</dbReference>
<dbReference type="InterPro" id="IPR016164">
    <property type="entry name" value="FAD-linked_Oxase-like_C"/>
</dbReference>
<dbReference type="OrthoDB" id="5332616at2759"/>
<reference evidence="12" key="1">
    <citation type="submission" date="2020-11" db="EMBL/GenBank/DDBJ databases">
        <authorList>
            <person name="Tran Van P."/>
        </authorList>
    </citation>
    <scope>NUCLEOTIDE SEQUENCE</scope>
</reference>
<keyword evidence="5" id="KW-0285">Flavoprotein</keyword>
<dbReference type="Gene3D" id="1.10.1060.10">
    <property type="entry name" value="Alpha-helical ferredoxin"/>
    <property type="match status" value="1"/>
</dbReference>
<evidence type="ECO:0000256" key="3">
    <source>
        <dbReference type="ARBA" id="ARBA00008000"/>
    </source>
</evidence>
<dbReference type="GO" id="GO:0051539">
    <property type="term" value="F:4 iron, 4 sulfur cluster binding"/>
    <property type="evidence" value="ECO:0007669"/>
    <property type="project" value="UniProtKB-KW"/>
</dbReference>
<dbReference type="PROSITE" id="PS00198">
    <property type="entry name" value="4FE4S_FER_1"/>
    <property type="match status" value="1"/>
</dbReference>
<dbReference type="InterPro" id="IPR017900">
    <property type="entry name" value="4Fe4S_Fe_S_CS"/>
</dbReference>
<dbReference type="SUPFAM" id="SSF46548">
    <property type="entry name" value="alpha-helical ferredoxin"/>
    <property type="match status" value="1"/>
</dbReference>
<dbReference type="GO" id="GO:0008720">
    <property type="term" value="F:D-lactate dehydrogenase (NAD+) activity"/>
    <property type="evidence" value="ECO:0007669"/>
    <property type="project" value="TreeGrafter"/>
</dbReference>
<evidence type="ECO:0000256" key="11">
    <source>
        <dbReference type="ARBA" id="ARBA00023140"/>
    </source>
</evidence>
<dbReference type="PANTHER" id="PTHR11748">
    <property type="entry name" value="D-LACTATE DEHYDROGENASE"/>
    <property type="match status" value="1"/>
</dbReference>
<sequence>MKTPLEPLPESDVTNRYLDQLRLTGFEGDIESSLSSRLVMATDNSIYQQLPVAVLFPKSTEDVQCIVRIANRPQYRSLTFAPRGGGTGTNGQSLTSGVVVDLSRHMTAVLELDVKRRRVRVQAGLVKDTLNDVLRPHGLFFSPDLSTSNRAVIGGMISTDASGQGSLRYGKTSDHVLGLRCVLMDAEVLDTRPMTLNEAVAVASGDGIAARATEQLLQTVTEHATEIDARFPDLNRFLTGYDLKHALTEEAVDLGRLICGSEGTLGFITEAWLDLDEIPKSRTLVNINYDSFNGALRAAPELLRAEALSVETVDSTVLKLARADVVWNDVSEDIDDAVNPDILGLNLVEFAGQDVTREQAKVSALCAALDKQIQAGQSGVLGYRVCTDLDSIQRVYGMRKKSVGLLGNLAGTARPIPFVEDTCVPPEHLADYIAEFRALLDSKGLKYGMFGHVDCGVLHVRPALDLIDPVQQTLLREISDAVAVLTEKYGGLLWGEHGRGHRSEYGPMYFGETVFAELRKIKAAFDPHNRLNPGKICTPWSDEDEQPTLVSVDGPLRGEWDRQISPVSRSAFEGPLNCNGNGLCFNYDTASPMCPTYKATSDRRHSPKGRATLLREWLRRQSTGDSDADFESQVAEALRGCLACKACSSACPVKVDIPRYRSEFFHQYYQRKRRPLKDYLVAGVEYYGPWMAKFPRVMNALMLNPISRRMMPKLSGMTDLPRLSGDTETVGLPPVMTVRALEKLSAGQRENTVCIVADAFTLFYEAAVVADLGRLVSAMGKSPVMLPFQANGKPMHVKGFLKAFERVALTSSETLRQTAALSIPLVGVDPAMTLCFRDEYVKTLGNRRGEFEVLLPQEWLLSQPKMESPASQETAFTLLAHCTERALQPEANAQWQAVFAHFGLTLATPSSGCCGMSGSYGHETAHLATSRHIYSQDWAAKVSAGQHEVLATGYSCRSQVKRLGQQSLRHPVQVLLEVFHPLSKR</sequence>
<name>A0A7R8ZWY7_9CRUS</name>
<keyword evidence="11" id="KW-0576">Peroxisome</keyword>
<dbReference type="SUPFAM" id="SSF55103">
    <property type="entry name" value="FAD-linked oxidases, C-terminal domain"/>
    <property type="match status" value="1"/>
</dbReference>
<dbReference type="GO" id="GO:0071949">
    <property type="term" value="F:FAD binding"/>
    <property type="evidence" value="ECO:0007669"/>
    <property type="project" value="InterPro"/>
</dbReference>
<dbReference type="InterPro" id="IPR004113">
    <property type="entry name" value="FAD-bd_oxidored_4_C"/>
</dbReference>
<comment type="subcellular location">
    <subcellularLocation>
        <location evidence="2">Peroxisome</location>
    </subcellularLocation>
</comment>
<evidence type="ECO:0000313" key="12">
    <source>
        <dbReference type="EMBL" id="CAD7235037.1"/>
    </source>
</evidence>
<dbReference type="SUPFAM" id="SSF56176">
    <property type="entry name" value="FAD-binding/transporter-associated domain-like"/>
    <property type="match status" value="1"/>
</dbReference>
<evidence type="ECO:0000256" key="4">
    <source>
        <dbReference type="ARBA" id="ARBA00022485"/>
    </source>
</evidence>
<evidence type="ECO:0000256" key="10">
    <source>
        <dbReference type="ARBA" id="ARBA00023014"/>
    </source>
</evidence>
<dbReference type="PANTHER" id="PTHR11748:SF119">
    <property type="entry name" value="D-2-HYDROXYGLUTARATE DEHYDROGENASE"/>
    <property type="match status" value="1"/>
</dbReference>
<evidence type="ECO:0000256" key="2">
    <source>
        <dbReference type="ARBA" id="ARBA00004275"/>
    </source>
</evidence>
<accession>A0A7R8ZWY7</accession>
<comment type="cofactor">
    <cofactor evidence="1">
        <name>FAD</name>
        <dbReference type="ChEBI" id="CHEBI:57692"/>
    </cofactor>
</comment>
<gene>
    <name evidence="12" type="ORF">CTOB1V02_LOCUS12853</name>
</gene>
<keyword evidence="9" id="KW-0408">Iron</keyword>
<dbReference type="AlphaFoldDB" id="A0A7R8ZWY7"/>
<dbReference type="EMBL" id="OB670910">
    <property type="protein sequence ID" value="CAD7235037.1"/>
    <property type="molecule type" value="Genomic_DNA"/>
</dbReference>
<evidence type="ECO:0000256" key="7">
    <source>
        <dbReference type="ARBA" id="ARBA00022827"/>
    </source>
</evidence>
<dbReference type="PROSITE" id="PS51379">
    <property type="entry name" value="4FE4S_FER_2"/>
    <property type="match status" value="1"/>
</dbReference>
<protein>
    <submittedName>
        <fullName evidence="12">Uncharacterized protein</fullName>
    </submittedName>
</protein>
<dbReference type="Gene3D" id="1.10.45.10">
    <property type="entry name" value="Vanillyl-alcohol Oxidase, Chain A, domain 4"/>
    <property type="match status" value="1"/>
</dbReference>
<dbReference type="InterPro" id="IPR009051">
    <property type="entry name" value="Helical_ferredxn"/>
</dbReference>
<dbReference type="Pfam" id="PF02913">
    <property type="entry name" value="FAD-oxidase_C"/>
    <property type="match status" value="1"/>
</dbReference>
<dbReference type="Gene3D" id="3.30.70.2740">
    <property type="match status" value="1"/>
</dbReference>
<comment type="similarity">
    <text evidence="3">Belongs to the FAD-binding oxidoreductase/transferase type 4 family.</text>
</comment>
<dbReference type="GO" id="GO:0046872">
    <property type="term" value="F:metal ion binding"/>
    <property type="evidence" value="ECO:0007669"/>
    <property type="project" value="UniProtKB-KW"/>
</dbReference>
<dbReference type="Pfam" id="PF01565">
    <property type="entry name" value="FAD_binding_4"/>
    <property type="match status" value="1"/>
</dbReference>
<dbReference type="Pfam" id="PF13183">
    <property type="entry name" value="Fer4_8"/>
    <property type="match status" value="1"/>
</dbReference>
<dbReference type="Gene3D" id="3.30.465.10">
    <property type="match status" value="1"/>
</dbReference>
<proteinExistence type="inferred from homology"/>